<name>A0AAW8DAS7_9BURK</name>
<proteinExistence type="predicted"/>
<dbReference type="Proteomes" id="UP001242045">
    <property type="component" value="Unassembled WGS sequence"/>
</dbReference>
<feature type="compositionally biased region" description="Low complexity" evidence="1">
    <location>
        <begin position="70"/>
        <end position="80"/>
    </location>
</feature>
<gene>
    <name evidence="2" type="ORF">J2W31_006007</name>
</gene>
<reference evidence="2" key="1">
    <citation type="submission" date="2023-07" db="EMBL/GenBank/DDBJ databases">
        <title>Sorghum-associated microbial communities from plants grown in Nebraska, USA.</title>
        <authorList>
            <person name="Schachtman D."/>
        </authorList>
    </citation>
    <scope>NUCLEOTIDE SEQUENCE</scope>
    <source>
        <strain evidence="2">DS3754</strain>
    </source>
</reference>
<sequence>MKNRVAPGCFNLGAAGYSAAVIDLPNDALQLAGQHLLQQRPHKSEYLQDHQVGNGQALTQAEAGPRERAAGANHAAGQPA</sequence>
<organism evidence="2 3">
    <name type="scientific">Variovorax boronicumulans</name>
    <dbReference type="NCBI Taxonomy" id="436515"/>
    <lineage>
        <taxon>Bacteria</taxon>
        <taxon>Pseudomonadati</taxon>
        <taxon>Pseudomonadota</taxon>
        <taxon>Betaproteobacteria</taxon>
        <taxon>Burkholderiales</taxon>
        <taxon>Comamonadaceae</taxon>
        <taxon>Variovorax</taxon>
    </lineage>
</organism>
<feature type="region of interest" description="Disordered" evidence="1">
    <location>
        <begin position="59"/>
        <end position="80"/>
    </location>
</feature>
<evidence type="ECO:0000313" key="3">
    <source>
        <dbReference type="Proteomes" id="UP001242045"/>
    </source>
</evidence>
<accession>A0AAW8DAS7</accession>
<dbReference type="AlphaFoldDB" id="A0AAW8DAS7"/>
<comment type="caution">
    <text evidence="2">The sequence shown here is derived from an EMBL/GenBank/DDBJ whole genome shotgun (WGS) entry which is preliminary data.</text>
</comment>
<evidence type="ECO:0000256" key="1">
    <source>
        <dbReference type="SAM" id="MobiDB-lite"/>
    </source>
</evidence>
<evidence type="ECO:0000313" key="2">
    <source>
        <dbReference type="EMBL" id="MDP9896866.1"/>
    </source>
</evidence>
<protein>
    <submittedName>
        <fullName evidence="2">Uncharacterized protein</fullName>
    </submittedName>
</protein>
<dbReference type="RefSeq" id="WP_306882505.1">
    <property type="nucleotide sequence ID" value="NZ_JAUSRD010000021.1"/>
</dbReference>
<dbReference type="EMBL" id="JAUSRD010000021">
    <property type="protein sequence ID" value="MDP9896866.1"/>
    <property type="molecule type" value="Genomic_DNA"/>
</dbReference>